<protein>
    <submittedName>
        <fullName evidence="6">Sulfatase-like hydrolase/transferase</fullName>
    </submittedName>
</protein>
<dbReference type="InterPro" id="IPR050738">
    <property type="entry name" value="Sulfatase"/>
</dbReference>
<dbReference type="InterPro" id="IPR024607">
    <property type="entry name" value="Sulfatase_CS"/>
</dbReference>
<evidence type="ECO:0000256" key="4">
    <source>
        <dbReference type="ARBA" id="ARBA00022837"/>
    </source>
</evidence>
<dbReference type="AlphaFoldDB" id="A0A5M6DJ84"/>
<feature type="domain" description="Sulfatase N-terminal" evidence="5">
    <location>
        <begin position="52"/>
        <end position="456"/>
    </location>
</feature>
<evidence type="ECO:0000256" key="2">
    <source>
        <dbReference type="ARBA" id="ARBA00022723"/>
    </source>
</evidence>
<dbReference type="GO" id="GO:0046872">
    <property type="term" value="F:metal ion binding"/>
    <property type="evidence" value="ECO:0007669"/>
    <property type="project" value="UniProtKB-KW"/>
</dbReference>
<dbReference type="CDD" id="cd16025">
    <property type="entry name" value="PAS_like"/>
    <property type="match status" value="1"/>
</dbReference>
<keyword evidence="6" id="KW-0808">Transferase</keyword>
<keyword evidence="2" id="KW-0479">Metal-binding</keyword>
<evidence type="ECO:0000259" key="5">
    <source>
        <dbReference type="Pfam" id="PF00884"/>
    </source>
</evidence>
<comment type="caution">
    <text evidence="6">The sequence shown here is derived from an EMBL/GenBank/DDBJ whole genome shotgun (WGS) entry which is preliminary data.</text>
</comment>
<keyword evidence="3 6" id="KW-0378">Hydrolase</keyword>
<dbReference type="InterPro" id="IPR000917">
    <property type="entry name" value="Sulfatase_N"/>
</dbReference>
<sequence>MLQLDETPLRSLRRRIRSTYRPSAFAAVAAFIFFAGVGSVGRSMAAPPSSTPNVLLILADDLGFSDLGCYGGEIKTPNLDSIAEQGLRFTQFYNTARCWPTRGSLLTGYYAQQIRRDHLPGVPTGGGNRGQRPAWATLLPALLDPAGYRSYHIGKWHLDGMPTESGFDRSYYLQDLGRYFNPARHLRDGRRLPAINDGDSFYLTSAMADYAVEDLKDHAANHAGEPFFQYLAFTAPHFPLQALPEDIALYDPIYTVGWDVIRKQRWKRMQQMGLLDDDAVSSPSAPERQLGPPYHFPEAFEILGDGEINKPVPWESLTAEQKQFQAKKMAVHAAMVHRMDVAIGRVFQQIRAMDQWDNTLIMFLSDNGASAEIMVRGDGHDPEAPAGSAASYLCLGPGWSTTCNTPFRRHKTWTHEGGISTPMILSWPAGMTARGEFRRQPQHVIDIAATLLELTGTKHPADAPEPPGQSFLDQFASEVPSEPRTLWWYHDEHRAIRQGDWKAVAPEGEPWELYDLSTDRTESVDLALPRGDRLDQMVATWQQMLDDMIELASRDLPKSVLGAAEDQNARSGRMWEAQQAAKPKRTQVLINAETFRIKGRHAFLMRPNEPADGATGKPWIFYAPTLSPYPDRNESWMHQQFLDAGVAVAGIDVGEAYGSPHSQRYFDALYDDMVSKGYSRKPALLGRSRGGLYVARFAIERPNRVAAIGGIYPVFDYTDYPGVQRAAAVYGVSADELQFHQERWNPIKQSEVLAEAQIPVYIIHGTDDRLVPIASNSAALGEVYGERGQQELFQLEQAAGQGHSAWPGFFRCQPLIDFLIEAARKG</sequence>
<dbReference type="GO" id="GO:0016740">
    <property type="term" value="F:transferase activity"/>
    <property type="evidence" value="ECO:0007669"/>
    <property type="project" value="UniProtKB-KW"/>
</dbReference>
<dbReference type="EMBL" id="VWOX01000002">
    <property type="protein sequence ID" value="KAA5546310.1"/>
    <property type="molecule type" value="Genomic_DNA"/>
</dbReference>
<evidence type="ECO:0000313" key="6">
    <source>
        <dbReference type="EMBL" id="KAA5546310.1"/>
    </source>
</evidence>
<reference evidence="6 7" key="1">
    <citation type="submission" date="2019-08" db="EMBL/GenBank/DDBJ databases">
        <authorList>
            <person name="Dhanesh K."/>
            <person name="Kumar G."/>
            <person name="Sasikala C."/>
            <person name="Venkata Ramana C."/>
        </authorList>
    </citation>
    <scope>NUCLEOTIDE SEQUENCE [LARGE SCALE GENOMIC DNA]</scope>
    <source>
        <strain evidence="6 7">JC645</strain>
    </source>
</reference>
<name>A0A5M6DJ84_9BACT</name>
<evidence type="ECO:0000313" key="7">
    <source>
        <dbReference type="Proteomes" id="UP000324479"/>
    </source>
</evidence>
<evidence type="ECO:0000256" key="3">
    <source>
        <dbReference type="ARBA" id="ARBA00022801"/>
    </source>
</evidence>
<dbReference type="Pfam" id="PF00884">
    <property type="entry name" value="Sulfatase"/>
    <property type="match status" value="1"/>
</dbReference>
<gene>
    <name evidence="6" type="ORF">FYK55_03055</name>
</gene>
<keyword evidence="7" id="KW-1185">Reference proteome</keyword>
<dbReference type="PROSITE" id="PS00149">
    <property type="entry name" value="SULFATASE_2"/>
    <property type="match status" value="1"/>
</dbReference>
<dbReference type="Gene3D" id="3.40.50.1820">
    <property type="entry name" value="alpha/beta hydrolase"/>
    <property type="match status" value="1"/>
</dbReference>
<dbReference type="PANTHER" id="PTHR42693">
    <property type="entry name" value="ARYLSULFATASE FAMILY MEMBER"/>
    <property type="match status" value="1"/>
</dbReference>
<dbReference type="Proteomes" id="UP000324479">
    <property type="component" value="Unassembled WGS sequence"/>
</dbReference>
<dbReference type="InterPro" id="IPR029058">
    <property type="entry name" value="AB_hydrolase_fold"/>
</dbReference>
<dbReference type="InterPro" id="IPR017850">
    <property type="entry name" value="Alkaline_phosphatase_core_sf"/>
</dbReference>
<comment type="similarity">
    <text evidence="1">Belongs to the sulfatase family.</text>
</comment>
<keyword evidence="4" id="KW-0106">Calcium</keyword>
<organism evidence="6 7">
    <name type="scientific">Roseiconus nitratireducens</name>
    <dbReference type="NCBI Taxonomy" id="2605748"/>
    <lineage>
        <taxon>Bacteria</taxon>
        <taxon>Pseudomonadati</taxon>
        <taxon>Planctomycetota</taxon>
        <taxon>Planctomycetia</taxon>
        <taxon>Pirellulales</taxon>
        <taxon>Pirellulaceae</taxon>
        <taxon>Roseiconus</taxon>
    </lineage>
</organism>
<dbReference type="SUPFAM" id="SSF53649">
    <property type="entry name" value="Alkaline phosphatase-like"/>
    <property type="match status" value="1"/>
</dbReference>
<dbReference type="Gene3D" id="3.30.1120.10">
    <property type="match status" value="1"/>
</dbReference>
<dbReference type="Gene3D" id="3.40.720.10">
    <property type="entry name" value="Alkaline Phosphatase, subunit A"/>
    <property type="match status" value="1"/>
</dbReference>
<accession>A0A5M6DJ84</accession>
<evidence type="ECO:0000256" key="1">
    <source>
        <dbReference type="ARBA" id="ARBA00008779"/>
    </source>
</evidence>
<dbReference type="SUPFAM" id="SSF53474">
    <property type="entry name" value="alpha/beta-Hydrolases"/>
    <property type="match status" value="1"/>
</dbReference>
<dbReference type="PANTHER" id="PTHR42693:SF53">
    <property type="entry name" value="ENDO-4-O-SULFATASE"/>
    <property type="match status" value="1"/>
</dbReference>
<dbReference type="GO" id="GO:0004065">
    <property type="term" value="F:arylsulfatase activity"/>
    <property type="evidence" value="ECO:0007669"/>
    <property type="project" value="TreeGrafter"/>
</dbReference>
<proteinExistence type="inferred from homology"/>